<name>A0A4Y2T7Z3_ARAVE</name>
<sequence length="87" mass="9829">MKGRRGLDVRQSAASREPSFGFTSIRSKRAPLASFIYSSKGRHGLDVVQSASSIRSKRDPFLIIYTSEGREDAVWTLDSRRLLKTLR</sequence>
<accession>A0A4Y2T7Z3</accession>
<protein>
    <submittedName>
        <fullName evidence="2">Uncharacterized protein</fullName>
    </submittedName>
</protein>
<gene>
    <name evidence="2" type="ORF">AVEN_23236_1</name>
</gene>
<dbReference type="EMBL" id="BGPR01026388">
    <property type="protein sequence ID" value="GBN96070.1"/>
    <property type="molecule type" value="Genomic_DNA"/>
</dbReference>
<comment type="caution">
    <text evidence="2">The sequence shown here is derived from an EMBL/GenBank/DDBJ whole genome shotgun (WGS) entry which is preliminary data.</text>
</comment>
<evidence type="ECO:0000313" key="2">
    <source>
        <dbReference type="EMBL" id="GBN96070.1"/>
    </source>
</evidence>
<proteinExistence type="predicted"/>
<evidence type="ECO:0000256" key="1">
    <source>
        <dbReference type="SAM" id="MobiDB-lite"/>
    </source>
</evidence>
<reference evidence="2 3" key="1">
    <citation type="journal article" date="2019" name="Sci. Rep.">
        <title>Orb-weaving spider Araneus ventricosus genome elucidates the spidroin gene catalogue.</title>
        <authorList>
            <person name="Kono N."/>
            <person name="Nakamura H."/>
            <person name="Ohtoshi R."/>
            <person name="Moran D.A.P."/>
            <person name="Shinohara A."/>
            <person name="Yoshida Y."/>
            <person name="Fujiwara M."/>
            <person name="Mori M."/>
            <person name="Tomita M."/>
            <person name="Arakawa K."/>
        </authorList>
    </citation>
    <scope>NUCLEOTIDE SEQUENCE [LARGE SCALE GENOMIC DNA]</scope>
</reference>
<evidence type="ECO:0000313" key="3">
    <source>
        <dbReference type="Proteomes" id="UP000499080"/>
    </source>
</evidence>
<dbReference type="Proteomes" id="UP000499080">
    <property type="component" value="Unassembled WGS sequence"/>
</dbReference>
<keyword evidence="3" id="KW-1185">Reference proteome</keyword>
<feature type="region of interest" description="Disordered" evidence="1">
    <location>
        <begin position="1"/>
        <end position="20"/>
    </location>
</feature>
<organism evidence="2 3">
    <name type="scientific">Araneus ventricosus</name>
    <name type="common">Orbweaver spider</name>
    <name type="synonym">Epeira ventricosa</name>
    <dbReference type="NCBI Taxonomy" id="182803"/>
    <lineage>
        <taxon>Eukaryota</taxon>
        <taxon>Metazoa</taxon>
        <taxon>Ecdysozoa</taxon>
        <taxon>Arthropoda</taxon>
        <taxon>Chelicerata</taxon>
        <taxon>Arachnida</taxon>
        <taxon>Araneae</taxon>
        <taxon>Araneomorphae</taxon>
        <taxon>Entelegynae</taxon>
        <taxon>Araneoidea</taxon>
        <taxon>Araneidae</taxon>
        <taxon>Araneus</taxon>
    </lineage>
</organism>
<dbReference type="AlphaFoldDB" id="A0A4Y2T7Z3"/>